<feature type="transmembrane region" description="Helical" evidence="1">
    <location>
        <begin position="31"/>
        <end position="52"/>
    </location>
</feature>
<dbReference type="Proteomes" id="UP000293142">
    <property type="component" value="Unassembled WGS sequence"/>
</dbReference>
<comment type="caution">
    <text evidence="2">The sequence shown here is derived from an EMBL/GenBank/DDBJ whole genome shotgun (WGS) entry which is preliminary data.</text>
</comment>
<name>A0A4Q9E0W0_9BACL</name>
<evidence type="ECO:0000313" key="3">
    <source>
        <dbReference type="Proteomes" id="UP000293142"/>
    </source>
</evidence>
<gene>
    <name evidence="2" type="ORF">EYB31_02030</name>
</gene>
<organism evidence="2 3">
    <name type="scientific">Paenibacillus thalictri</name>
    <dbReference type="NCBI Taxonomy" id="2527873"/>
    <lineage>
        <taxon>Bacteria</taxon>
        <taxon>Bacillati</taxon>
        <taxon>Bacillota</taxon>
        <taxon>Bacilli</taxon>
        <taxon>Bacillales</taxon>
        <taxon>Paenibacillaceae</taxon>
        <taxon>Paenibacillus</taxon>
    </lineage>
</organism>
<dbReference type="InterPro" id="IPR048147">
    <property type="entry name" value="CBO0543-like"/>
</dbReference>
<evidence type="ECO:0000256" key="1">
    <source>
        <dbReference type="SAM" id="Phobius"/>
    </source>
</evidence>
<keyword evidence="1" id="KW-0812">Transmembrane</keyword>
<evidence type="ECO:0008006" key="4">
    <source>
        <dbReference type="Google" id="ProtNLM"/>
    </source>
</evidence>
<feature type="transmembrane region" description="Helical" evidence="1">
    <location>
        <begin position="59"/>
        <end position="76"/>
    </location>
</feature>
<dbReference type="OrthoDB" id="2930674at2"/>
<keyword evidence="3" id="KW-1185">Reference proteome</keyword>
<dbReference type="AlphaFoldDB" id="A0A4Q9E0W0"/>
<reference evidence="2 3" key="1">
    <citation type="submission" date="2019-02" db="EMBL/GenBank/DDBJ databases">
        <title>Paenibacillus sp. nov., isolated from surface-sterilized tissue of Thalictrum simplex L.</title>
        <authorList>
            <person name="Tuo L."/>
        </authorList>
    </citation>
    <scope>NUCLEOTIDE SEQUENCE [LARGE SCALE GENOMIC DNA]</scope>
    <source>
        <strain evidence="2 3">N2SHLJ1</strain>
    </source>
</reference>
<accession>A0A4Q9E0W0</accession>
<feature type="transmembrane region" description="Helical" evidence="1">
    <location>
        <begin position="96"/>
        <end position="112"/>
    </location>
</feature>
<evidence type="ECO:0000313" key="2">
    <source>
        <dbReference type="EMBL" id="TBL81888.1"/>
    </source>
</evidence>
<keyword evidence="1" id="KW-1133">Transmembrane helix</keyword>
<keyword evidence="1" id="KW-0472">Membrane</keyword>
<protein>
    <recommendedName>
        <fullName evidence="4">Group-specific protein</fullName>
    </recommendedName>
</protein>
<proteinExistence type="predicted"/>
<dbReference type="EMBL" id="SIRE01000002">
    <property type="protein sequence ID" value="TBL81888.1"/>
    <property type="molecule type" value="Genomic_DNA"/>
</dbReference>
<sequence length="117" mass="13796">MIFASCLGTYLDLLLVEKQLYSFPVRILPDLFQINIMFTLIGLPVGTAVFLYNAEKMRPSWRIGFVLFLAVAMAVAEQLSETMGWFSHGPQWRHSYSFFGYMIFMWLVLRFHRWMNN</sequence>
<dbReference type="NCBIfam" id="NF041644">
    <property type="entry name" value="CBO0543_fam"/>
    <property type="match status" value="1"/>
</dbReference>